<feature type="transmembrane region" description="Helical" evidence="1">
    <location>
        <begin position="164"/>
        <end position="181"/>
    </location>
</feature>
<feature type="transmembrane region" description="Helical" evidence="1">
    <location>
        <begin position="231"/>
        <end position="251"/>
    </location>
</feature>
<feature type="transmembrane region" description="Helical" evidence="1">
    <location>
        <begin position="102"/>
        <end position="122"/>
    </location>
</feature>
<keyword evidence="1" id="KW-0472">Membrane</keyword>
<dbReference type="Pfam" id="PF06580">
    <property type="entry name" value="His_kinase"/>
    <property type="match status" value="1"/>
</dbReference>
<dbReference type="Proteomes" id="UP000619761">
    <property type="component" value="Unassembled WGS sequence"/>
</dbReference>
<feature type="transmembrane region" description="Helical" evidence="1">
    <location>
        <begin position="272"/>
        <end position="294"/>
    </location>
</feature>
<feature type="transmembrane region" description="Helical" evidence="1">
    <location>
        <begin position="202"/>
        <end position="225"/>
    </location>
</feature>
<dbReference type="RefSeq" id="WP_189416098.1">
    <property type="nucleotide sequence ID" value="NZ_BMYZ01000001.1"/>
</dbReference>
<reference evidence="4" key="1">
    <citation type="journal article" date="2019" name="Int. J. Syst. Evol. Microbiol.">
        <title>The Global Catalogue of Microorganisms (GCM) 10K type strain sequencing project: providing services to taxonomists for standard genome sequencing and annotation.</title>
        <authorList>
            <consortium name="The Broad Institute Genomics Platform"/>
            <consortium name="The Broad Institute Genome Sequencing Center for Infectious Disease"/>
            <person name="Wu L."/>
            <person name="Ma J."/>
        </authorList>
    </citation>
    <scope>NUCLEOTIDE SEQUENCE [LARGE SCALE GENOMIC DNA]</scope>
    <source>
        <strain evidence="4">KCTC 32239</strain>
    </source>
</reference>
<organism evidence="3 4">
    <name type="scientific">Cellvibrio zantedeschiae</name>
    <dbReference type="NCBI Taxonomy" id="1237077"/>
    <lineage>
        <taxon>Bacteria</taxon>
        <taxon>Pseudomonadati</taxon>
        <taxon>Pseudomonadota</taxon>
        <taxon>Gammaproteobacteria</taxon>
        <taxon>Cellvibrionales</taxon>
        <taxon>Cellvibrionaceae</taxon>
        <taxon>Cellvibrio</taxon>
    </lineage>
</organism>
<accession>A0ABQ3AVU9</accession>
<dbReference type="PANTHER" id="PTHR34220:SF9">
    <property type="entry name" value="SIGNAL TRANSDUCTION HISTIDINE KINASE INTERNAL REGION DOMAIN-CONTAINING PROTEIN"/>
    <property type="match status" value="1"/>
</dbReference>
<comment type="caution">
    <text evidence="3">The sequence shown here is derived from an EMBL/GenBank/DDBJ whole genome shotgun (WGS) entry which is preliminary data.</text>
</comment>
<dbReference type="Gene3D" id="3.30.565.10">
    <property type="entry name" value="Histidine kinase-like ATPase, C-terminal domain"/>
    <property type="match status" value="1"/>
</dbReference>
<dbReference type="PANTHER" id="PTHR34220">
    <property type="entry name" value="SENSOR HISTIDINE KINASE YPDA"/>
    <property type="match status" value="1"/>
</dbReference>
<feature type="transmembrane region" description="Helical" evidence="1">
    <location>
        <begin position="70"/>
        <end position="90"/>
    </location>
</feature>
<feature type="transmembrane region" description="Helical" evidence="1">
    <location>
        <begin position="314"/>
        <end position="334"/>
    </location>
</feature>
<keyword evidence="1" id="KW-0812">Transmembrane</keyword>
<gene>
    <name evidence="3" type="ORF">GCM10011613_07090</name>
</gene>
<feature type="domain" description="Signal transduction histidine kinase internal region" evidence="2">
    <location>
        <begin position="362"/>
        <end position="440"/>
    </location>
</feature>
<evidence type="ECO:0000313" key="4">
    <source>
        <dbReference type="Proteomes" id="UP000619761"/>
    </source>
</evidence>
<evidence type="ECO:0000256" key="1">
    <source>
        <dbReference type="SAM" id="Phobius"/>
    </source>
</evidence>
<dbReference type="InterPro" id="IPR010559">
    <property type="entry name" value="Sig_transdc_His_kin_internal"/>
</dbReference>
<evidence type="ECO:0000259" key="2">
    <source>
        <dbReference type="Pfam" id="PF06580"/>
    </source>
</evidence>
<evidence type="ECO:0000313" key="3">
    <source>
        <dbReference type="EMBL" id="GGY65789.1"/>
    </source>
</evidence>
<proteinExistence type="predicted"/>
<keyword evidence="1" id="KW-1133">Transmembrane helix</keyword>
<dbReference type="SUPFAM" id="SSF55874">
    <property type="entry name" value="ATPase domain of HSP90 chaperone/DNA topoisomerase II/histidine kinase"/>
    <property type="match status" value="1"/>
</dbReference>
<dbReference type="InterPro" id="IPR050640">
    <property type="entry name" value="Bact_2-comp_sensor_kinase"/>
</dbReference>
<keyword evidence="4" id="KW-1185">Reference proteome</keyword>
<dbReference type="InterPro" id="IPR036890">
    <property type="entry name" value="HATPase_C_sf"/>
</dbReference>
<sequence length="553" mass="63079">MLIWSLLFVLMNAEEKYKEAKHKNSTATTSADIIKAAACLIACRLFEYAVITMSYVPAESKMWLIFSKEYFAYSVISVFFCTLFALFIFFLKPKEALFKSRLLPLIPSILILTFCTTVMSMWGNNLRYRFVHAADNALSPYLFFGGDSLWASPNAFGGAMRECIQDTLIAVLFFLALSFSTRWKLQPNEQVVNFDLKKSIQFWLYNTGGWLLVASGLYFTGLLGLESVDKSSTPVFIFAFVLVGVFMGVSLRTFMRYYQPADFTLLSFTYRLMVMSLLFGFLQACTLWFCNYFYNYLSANTGLIMKYQQFVTTSYYFYTSIFVCVLCCFLWLLIYQISASQRLKVDTTIRQLQLENNMKKIQLSALAGKIDPHFIFNALNNIRALIKEDGEKAREAVLILSDILRSPITTNSQDKVPLAMELGLVRNYIELSKIQLERRLRYEENISVELENVLIPSMMLQIMVENAIKHGISQLHAGGCLHLHIYKEEQTLKCILSNHGMLSSNAKTSGFGVGVANIRERLALLYGSNASFNLHQQQDQVVADLSLPIEYAQ</sequence>
<protein>
    <recommendedName>
        <fullName evidence="2">Signal transduction histidine kinase internal region domain-containing protein</fullName>
    </recommendedName>
</protein>
<dbReference type="EMBL" id="BMYZ01000001">
    <property type="protein sequence ID" value="GGY65789.1"/>
    <property type="molecule type" value="Genomic_DNA"/>
</dbReference>
<name>A0ABQ3AVU9_9GAMM</name>